<proteinExistence type="predicted"/>
<protein>
    <submittedName>
        <fullName evidence="1">Uncharacterized protein</fullName>
    </submittedName>
</protein>
<comment type="caution">
    <text evidence="1">The sequence shown here is derived from an EMBL/GenBank/DDBJ whole genome shotgun (WGS) entry which is preliminary data.</text>
</comment>
<organism evidence="1">
    <name type="scientific">marine sediment metagenome</name>
    <dbReference type="NCBI Taxonomy" id="412755"/>
    <lineage>
        <taxon>unclassified sequences</taxon>
        <taxon>metagenomes</taxon>
        <taxon>ecological metagenomes</taxon>
    </lineage>
</organism>
<evidence type="ECO:0000313" key="1">
    <source>
        <dbReference type="EMBL" id="GAG79220.1"/>
    </source>
</evidence>
<name>X1A9U9_9ZZZZ</name>
<sequence length="65" mass="7291">MRKLGILFIVVLITVGLLLLIPVVEASTLYEYYNTGDDGNESFWALSWQAQTFTPSENHTVTSVK</sequence>
<feature type="non-terminal residue" evidence="1">
    <location>
        <position position="65"/>
    </location>
</feature>
<accession>X1A9U9</accession>
<dbReference type="AlphaFoldDB" id="X1A9U9"/>
<gene>
    <name evidence="1" type="ORF">S01H4_23606</name>
</gene>
<reference evidence="1" key="1">
    <citation type="journal article" date="2014" name="Front. Microbiol.">
        <title>High frequency of phylogenetically diverse reductive dehalogenase-homologous genes in deep subseafloor sedimentary metagenomes.</title>
        <authorList>
            <person name="Kawai M."/>
            <person name="Futagami T."/>
            <person name="Toyoda A."/>
            <person name="Takaki Y."/>
            <person name="Nishi S."/>
            <person name="Hori S."/>
            <person name="Arai W."/>
            <person name="Tsubouchi T."/>
            <person name="Morono Y."/>
            <person name="Uchiyama I."/>
            <person name="Ito T."/>
            <person name="Fujiyama A."/>
            <person name="Inagaki F."/>
            <person name="Takami H."/>
        </authorList>
    </citation>
    <scope>NUCLEOTIDE SEQUENCE</scope>
    <source>
        <strain evidence="1">Expedition CK06-06</strain>
    </source>
</reference>
<dbReference type="EMBL" id="BART01010974">
    <property type="protein sequence ID" value="GAG79220.1"/>
    <property type="molecule type" value="Genomic_DNA"/>
</dbReference>